<dbReference type="PANTHER" id="PTHR21174">
    <property type="match status" value="1"/>
</dbReference>
<reference evidence="1" key="1">
    <citation type="submission" date="2023-03" db="EMBL/GenBank/DDBJ databases">
        <title>Draft genome sequence of a Mycolicibacterium mageritense strain H4_3_1 isolated from a hybrid biological-inorganic system reactor.</title>
        <authorList>
            <person name="Feng X."/>
            <person name="Kazama D."/>
            <person name="Sato K."/>
            <person name="Kobayashi H."/>
        </authorList>
    </citation>
    <scope>NUCLEOTIDE SEQUENCE</scope>
    <source>
        <strain evidence="1">H4_3_1</strain>
    </source>
</reference>
<dbReference type="EMBL" id="AP027452">
    <property type="protein sequence ID" value="BDY28722.1"/>
    <property type="molecule type" value="Genomic_DNA"/>
</dbReference>
<dbReference type="PIRSF" id="PIRSF035170">
    <property type="entry name" value="HD_phosphohydro"/>
    <property type="match status" value="1"/>
</dbReference>
<accession>A0AAI8XNB5</accession>
<sequence>MAAHLTERLREDLLARWSESHRKHHNVAHLHEMLDAIQALADDGLHFDREAVELAAWFHDAIYDIGRDDNEDRSAELARELMSTSPVRDEVARLVLATKTHKVSAGDINGAVLSDADLSVLGAPAARYQRYAAAVREEYHAIPDDVFKPARARVLAELLDGAMFHTGPGRDRWEDQARRNVATEIEALTS</sequence>
<evidence type="ECO:0000313" key="2">
    <source>
        <dbReference type="Proteomes" id="UP001241092"/>
    </source>
</evidence>
<name>A0AAI8XNB5_MYCME</name>
<dbReference type="InterPro" id="IPR009218">
    <property type="entry name" value="HD_phosphohydro"/>
</dbReference>
<dbReference type="PANTHER" id="PTHR21174:SF0">
    <property type="entry name" value="HD PHOSPHOHYDROLASE FAMILY PROTEIN-RELATED"/>
    <property type="match status" value="1"/>
</dbReference>
<gene>
    <name evidence="1" type="ORF">hbim_02657</name>
</gene>
<dbReference type="Proteomes" id="UP001241092">
    <property type="component" value="Chromosome"/>
</dbReference>
<organism evidence="1 2">
    <name type="scientific">Mycolicibacterium mageritense</name>
    <name type="common">Mycobacterium mageritense</name>
    <dbReference type="NCBI Taxonomy" id="53462"/>
    <lineage>
        <taxon>Bacteria</taxon>
        <taxon>Bacillati</taxon>
        <taxon>Actinomycetota</taxon>
        <taxon>Actinomycetes</taxon>
        <taxon>Mycobacteriales</taxon>
        <taxon>Mycobacteriaceae</taxon>
        <taxon>Mycolicibacterium</taxon>
    </lineage>
</organism>
<dbReference type="AlphaFoldDB" id="A0AAI8XNB5"/>
<protein>
    <recommendedName>
        <fullName evidence="3">HD domain-containing protein</fullName>
    </recommendedName>
</protein>
<proteinExistence type="predicted"/>
<dbReference type="Gene3D" id="1.10.3210.10">
    <property type="entry name" value="Hypothetical protein af1432"/>
    <property type="match status" value="1"/>
</dbReference>
<dbReference type="RefSeq" id="WP_286215276.1">
    <property type="nucleotide sequence ID" value="NZ_AP027452.1"/>
</dbReference>
<evidence type="ECO:0008006" key="3">
    <source>
        <dbReference type="Google" id="ProtNLM"/>
    </source>
</evidence>
<evidence type="ECO:0000313" key="1">
    <source>
        <dbReference type="EMBL" id="BDY28722.1"/>
    </source>
</evidence>
<dbReference type="SUPFAM" id="SSF109604">
    <property type="entry name" value="HD-domain/PDEase-like"/>
    <property type="match status" value="1"/>
</dbReference>